<sequence>MFVRAQLRGNADIISYVKCTISNQVINLLPITIFIFDKYFYFVAYVTKSPKRSRLSPERRPILYYGEGPDVDCEIDDESEKPDYLSYSIIPKEIEEEIIKAQTEEIERAKKKSKTDLSLDHVYKVIRELKLPTFQRIIKQNKYELIRIAKRRPDRHHMYVTQLFLRTIFNPVQKVWIYSQIKEVLNISPHEFAKNKHVYTVLAPEVALMILKNKFKDFAKICDENQLYAFTLLNSSFFDDRCEKDLHCRT</sequence>
<feature type="transmembrane region" description="Helical" evidence="1">
    <location>
        <begin position="25"/>
        <end position="46"/>
    </location>
</feature>
<evidence type="ECO:0000313" key="3">
    <source>
        <dbReference type="Proteomes" id="UP000007819"/>
    </source>
</evidence>
<dbReference type="KEGG" id="api:107884661"/>
<dbReference type="RefSeq" id="XP_029347034.1">
    <property type="nucleotide sequence ID" value="XM_029491174.1"/>
</dbReference>
<evidence type="ECO:0000313" key="2">
    <source>
        <dbReference type="EnsemblMetazoa" id="XP_029347034.1"/>
    </source>
</evidence>
<proteinExistence type="predicted"/>
<reference evidence="3" key="1">
    <citation type="submission" date="2010-06" db="EMBL/GenBank/DDBJ databases">
        <authorList>
            <person name="Jiang H."/>
            <person name="Abraham K."/>
            <person name="Ali S."/>
            <person name="Alsbrooks S.L."/>
            <person name="Anim B.N."/>
            <person name="Anosike U.S."/>
            <person name="Attaway T."/>
            <person name="Bandaranaike D.P."/>
            <person name="Battles P.K."/>
            <person name="Bell S.N."/>
            <person name="Bell A.V."/>
            <person name="Beltran B."/>
            <person name="Bickham C."/>
            <person name="Bustamante Y."/>
            <person name="Caleb T."/>
            <person name="Canada A."/>
            <person name="Cardenas V."/>
            <person name="Carter K."/>
            <person name="Chacko J."/>
            <person name="Chandrabose M.N."/>
            <person name="Chavez D."/>
            <person name="Chavez A."/>
            <person name="Chen L."/>
            <person name="Chu H.-S."/>
            <person name="Claassen K.J."/>
            <person name="Cockrell R."/>
            <person name="Collins M."/>
            <person name="Cooper J.A."/>
            <person name="Cree A."/>
            <person name="Curry S.M."/>
            <person name="Da Y."/>
            <person name="Dao M.D."/>
            <person name="Das B."/>
            <person name="Davila M.-L."/>
            <person name="Davy-Carroll L."/>
            <person name="Denson S."/>
            <person name="Dinh H."/>
            <person name="Ebong V.E."/>
            <person name="Edwards J.R."/>
            <person name="Egan A."/>
            <person name="El-Daye J."/>
            <person name="Escobedo L."/>
            <person name="Fernandez S."/>
            <person name="Fernando P.R."/>
            <person name="Flagg N."/>
            <person name="Forbes L.D."/>
            <person name="Fowler R.G."/>
            <person name="Fu Q."/>
            <person name="Gabisi R.A."/>
            <person name="Ganer J."/>
            <person name="Garbino Pronczuk A."/>
            <person name="Garcia R.M."/>
            <person name="Garner T."/>
            <person name="Garrett T.E."/>
            <person name="Gonzalez D.A."/>
            <person name="Hamid H."/>
            <person name="Hawkins E.S."/>
            <person name="Hirani K."/>
            <person name="Hogues M.E."/>
            <person name="Hollins B."/>
            <person name="Hsiao C.-H."/>
            <person name="Jabil R."/>
            <person name="James M.L."/>
            <person name="Jhangiani S.N."/>
            <person name="Johnson B."/>
            <person name="Johnson Q."/>
            <person name="Joshi V."/>
            <person name="Kalu J.B."/>
            <person name="Kam C."/>
            <person name="Kashfia A."/>
            <person name="Keebler J."/>
            <person name="Kisamo H."/>
            <person name="Kovar C.L."/>
            <person name="Lago L.A."/>
            <person name="Lai C.-Y."/>
            <person name="Laidlaw J."/>
            <person name="Lara F."/>
            <person name="Le T.-K."/>
            <person name="Lee S.L."/>
            <person name="Legall F.H."/>
            <person name="Lemon S.J."/>
            <person name="Lewis L.R."/>
            <person name="Li B."/>
            <person name="Liu Y."/>
            <person name="Liu Y.-S."/>
            <person name="Lopez J."/>
            <person name="Lozado R.J."/>
            <person name="Lu J."/>
            <person name="Madu R.C."/>
            <person name="Maheshwari M."/>
            <person name="Maheshwari R."/>
            <person name="Malloy K."/>
            <person name="Martinez E."/>
            <person name="Mathew T."/>
            <person name="Mercado I.C."/>
            <person name="Mercado C."/>
            <person name="Meyer B."/>
            <person name="Montgomery K."/>
            <person name="Morgan M.B."/>
            <person name="Munidasa M."/>
            <person name="Nazareth L.V."/>
            <person name="Nelson J."/>
            <person name="Ng B.M."/>
            <person name="Nguyen N.B."/>
            <person name="Nguyen P.Q."/>
            <person name="Nguyen T."/>
            <person name="Obregon M."/>
            <person name="Okwuonu G.O."/>
            <person name="Onwere C.G."/>
            <person name="Orozco G."/>
            <person name="Parra A."/>
            <person name="Patel S."/>
            <person name="Patil S."/>
            <person name="Perez A."/>
            <person name="Perez Y."/>
            <person name="Pham C."/>
            <person name="Primus E.L."/>
            <person name="Pu L.-L."/>
            <person name="Puazo M."/>
            <person name="Qin X."/>
            <person name="Quiroz J.B."/>
            <person name="Reese J."/>
            <person name="Richards S."/>
            <person name="Rives C.M."/>
            <person name="Robberts R."/>
            <person name="Ruiz S.J."/>
            <person name="Ruiz M.J."/>
            <person name="Santibanez J."/>
            <person name="Schneider B.W."/>
            <person name="Sisson I."/>
            <person name="Smith M."/>
            <person name="Sodergren E."/>
            <person name="Song X.-Z."/>
            <person name="Song B.B."/>
            <person name="Summersgill H."/>
            <person name="Thelus R."/>
            <person name="Thornton R.D."/>
            <person name="Trejos Z.Y."/>
            <person name="Usmani K."/>
            <person name="Vattathil S."/>
            <person name="Villasana D."/>
            <person name="Walker D.L."/>
            <person name="Wang S."/>
            <person name="Wang K."/>
            <person name="White C.S."/>
            <person name="Williams A.C."/>
            <person name="Williamson J."/>
            <person name="Wilson K."/>
            <person name="Woghiren I.O."/>
            <person name="Woodworth J.R."/>
            <person name="Worley K.C."/>
            <person name="Wright R.A."/>
            <person name="Wu W."/>
            <person name="Young L."/>
            <person name="Zhang L."/>
            <person name="Zhang J."/>
            <person name="Zhu Y."/>
            <person name="Muzny D.M."/>
            <person name="Weinstock G."/>
            <person name="Gibbs R.A."/>
        </authorList>
    </citation>
    <scope>NUCLEOTIDE SEQUENCE [LARGE SCALE GENOMIC DNA]</scope>
    <source>
        <strain evidence="3">LSR1</strain>
    </source>
</reference>
<name>A0A8R2JUT4_ACYPI</name>
<dbReference type="GeneID" id="107884661"/>
<dbReference type="Proteomes" id="UP000007819">
    <property type="component" value="Chromosome A3"/>
</dbReference>
<accession>A0A8R2JUT4</accession>
<protein>
    <submittedName>
        <fullName evidence="2">Uncharacterized protein</fullName>
    </submittedName>
</protein>
<dbReference type="EnsemblMetazoa" id="XM_029491174.1">
    <property type="protein sequence ID" value="XP_029347034.1"/>
    <property type="gene ID" value="LOC107884661"/>
</dbReference>
<keyword evidence="1" id="KW-1133">Transmembrane helix</keyword>
<organism evidence="2 3">
    <name type="scientific">Acyrthosiphon pisum</name>
    <name type="common">Pea aphid</name>
    <dbReference type="NCBI Taxonomy" id="7029"/>
    <lineage>
        <taxon>Eukaryota</taxon>
        <taxon>Metazoa</taxon>
        <taxon>Ecdysozoa</taxon>
        <taxon>Arthropoda</taxon>
        <taxon>Hexapoda</taxon>
        <taxon>Insecta</taxon>
        <taxon>Pterygota</taxon>
        <taxon>Neoptera</taxon>
        <taxon>Paraneoptera</taxon>
        <taxon>Hemiptera</taxon>
        <taxon>Sternorrhyncha</taxon>
        <taxon>Aphidomorpha</taxon>
        <taxon>Aphidoidea</taxon>
        <taxon>Aphididae</taxon>
        <taxon>Macrosiphini</taxon>
        <taxon>Acyrthosiphon</taxon>
    </lineage>
</organism>
<reference evidence="2" key="2">
    <citation type="submission" date="2022-06" db="UniProtKB">
        <authorList>
            <consortium name="EnsemblMetazoa"/>
        </authorList>
    </citation>
    <scope>IDENTIFICATION</scope>
</reference>
<keyword evidence="3" id="KW-1185">Reference proteome</keyword>
<keyword evidence="1" id="KW-0472">Membrane</keyword>
<dbReference type="OrthoDB" id="6597607at2759"/>
<evidence type="ECO:0000256" key="1">
    <source>
        <dbReference type="SAM" id="Phobius"/>
    </source>
</evidence>
<keyword evidence="1" id="KW-0812">Transmembrane</keyword>
<dbReference type="AlphaFoldDB" id="A0A8R2JUT4"/>